<dbReference type="OrthoDB" id="9979195at2759"/>
<dbReference type="EMBL" id="ML995826">
    <property type="protein sequence ID" value="KAF2770441.1"/>
    <property type="molecule type" value="Genomic_DNA"/>
</dbReference>
<evidence type="ECO:0000256" key="9">
    <source>
        <dbReference type="ARBA" id="ARBA00045912"/>
    </source>
</evidence>
<reference evidence="11" key="1">
    <citation type="journal article" date="2020" name="Stud. Mycol.">
        <title>101 Dothideomycetes genomes: a test case for predicting lifestyles and emergence of pathogens.</title>
        <authorList>
            <person name="Haridas S."/>
            <person name="Albert R."/>
            <person name="Binder M."/>
            <person name="Bloem J."/>
            <person name="Labutti K."/>
            <person name="Salamov A."/>
            <person name="Andreopoulos B."/>
            <person name="Baker S."/>
            <person name="Barry K."/>
            <person name="Bills G."/>
            <person name="Bluhm B."/>
            <person name="Cannon C."/>
            <person name="Castanera R."/>
            <person name="Culley D."/>
            <person name="Daum C."/>
            <person name="Ezra D."/>
            <person name="Gonzalez J."/>
            <person name="Henrissat B."/>
            <person name="Kuo A."/>
            <person name="Liang C."/>
            <person name="Lipzen A."/>
            <person name="Lutzoni F."/>
            <person name="Magnuson J."/>
            <person name="Mondo S."/>
            <person name="Nolan M."/>
            <person name="Ohm R."/>
            <person name="Pangilinan J."/>
            <person name="Park H.-J."/>
            <person name="Ramirez L."/>
            <person name="Alfaro M."/>
            <person name="Sun H."/>
            <person name="Tritt A."/>
            <person name="Yoshinaga Y."/>
            <person name="Zwiers L.-H."/>
            <person name="Turgeon B."/>
            <person name="Goodwin S."/>
            <person name="Spatafora J."/>
            <person name="Crous P."/>
            <person name="Grigoriev I."/>
        </authorList>
    </citation>
    <scope>NUCLEOTIDE SEQUENCE</scope>
    <source>
        <strain evidence="11">CBS 116005</strain>
    </source>
</reference>
<keyword evidence="5 10" id="KW-0256">Endoplasmic reticulum</keyword>
<evidence type="ECO:0000313" key="12">
    <source>
        <dbReference type="Proteomes" id="UP000799436"/>
    </source>
</evidence>
<evidence type="ECO:0000313" key="11">
    <source>
        <dbReference type="EMBL" id="KAF2770441.1"/>
    </source>
</evidence>
<feature type="transmembrane region" description="Helical" evidence="10">
    <location>
        <begin position="409"/>
        <end position="429"/>
    </location>
</feature>
<keyword evidence="10" id="KW-0813">Transport</keyword>
<dbReference type="Pfam" id="PF04506">
    <property type="entry name" value="Rft-1"/>
    <property type="match status" value="1"/>
</dbReference>
<evidence type="ECO:0000256" key="8">
    <source>
        <dbReference type="ARBA" id="ARBA00044793"/>
    </source>
</evidence>
<feature type="transmembrane region" description="Helical" evidence="10">
    <location>
        <begin position="342"/>
        <end position="363"/>
    </location>
</feature>
<feature type="transmembrane region" description="Helical" evidence="10">
    <location>
        <begin position="152"/>
        <end position="171"/>
    </location>
</feature>
<evidence type="ECO:0000256" key="10">
    <source>
        <dbReference type="RuleBase" id="RU365067"/>
    </source>
</evidence>
<feature type="transmembrane region" description="Helical" evidence="10">
    <location>
        <begin position="375"/>
        <end position="397"/>
    </location>
</feature>
<dbReference type="PANTHER" id="PTHR13117:SF5">
    <property type="entry name" value="PROTEIN RFT1 HOMOLOG"/>
    <property type="match status" value="1"/>
</dbReference>
<evidence type="ECO:0000256" key="3">
    <source>
        <dbReference type="ARBA" id="ARBA00010288"/>
    </source>
</evidence>
<sequence length="518" mass="55874">MADTSVSVSASAKGATYMVLLTISSRAITFALNQVLLRFLSPQLLGVAVQLELYIITTCYFARESLRIATQRRSDGGVQAAINLSYLAIIAGLPVGELLAEMYLRTNYPAVPYLTTALRINQFTAMVELISEPGFVAVQQNMLYKTRAAAEATAVVMKTVATAGLVFWNIYTDVDLGVLPFAAGELAYSSSLTIVYLWQTSAVARLKAFKLLPRKMKSSAQVQYVFSLFSKPLLYLAASLYLQTGIKWLLTEGDKLLVGAFATLEDQGMYALSANYGGLIARMLFRPIEDTSRNLFAKLCAASSQDGEKPQSSEKKNEDQATSRIRQASTILRDLLRLYTTASTLAFAVGPTAAPLLLSIVAGSRWTDSGAGEVLATYCYCVPLLAINGVSEAFVAATATTKELQYQSIWMGVFSAGFAMSAYVFLQVLKIGAKGLVLANCVNMTLRIVFNLRFASSFFGRNGVEFRLGDVLPNVYAVGAAAVVPSLLGRTENLLRQYGLLGDLVRVGAVGLGLAGFV</sequence>
<evidence type="ECO:0000256" key="4">
    <source>
        <dbReference type="ARBA" id="ARBA00022692"/>
    </source>
</evidence>
<protein>
    <recommendedName>
        <fullName evidence="8 10">Man(5)GlcNAc(2)-PP-dolichol translocation protein RFT1</fullName>
    </recommendedName>
</protein>
<comment type="function">
    <text evidence="9 10">Intramembrane glycolipid transporter that operates in the biosynthetic pathway of dolichol-linked oligosaccharides, the glycan precursors employed in protein asparagine (N)-glycosylation. The sequential addition of sugars to dolichol pyrophosphate produces dolichol-linked oligosaccharides containing fourteen sugars, including two GlcNAcs, nine mannoses and three glucoses. Once assembled, the oligosaccharide is transferred from the lipid to nascent proteins by oligosaccharyltransferases. The assembly of dolichol-linked oligosaccharides begins on the cytosolic side of the endoplasmic reticulum membrane and finishes in its lumen. RFT1 could mediate the translocation of the cytosolically oriented intermediate DolPP-GlcNAc2Man5, produced by ALG11, into the ER lumen where dolichol-linked oligosaccharides assembly continues. However, the intramembrane lipid transporter activity could not be confirmed in vitro.</text>
</comment>
<evidence type="ECO:0000256" key="2">
    <source>
        <dbReference type="ARBA" id="ARBA00004922"/>
    </source>
</evidence>
<dbReference type="Proteomes" id="UP000799436">
    <property type="component" value="Unassembled WGS sequence"/>
</dbReference>
<evidence type="ECO:0000256" key="7">
    <source>
        <dbReference type="ARBA" id="ARBA00023136"/>
    </source>
</evidence>
<evidence type="ECO:0000256" key="1">
    <source>
        <dbReference type="ARBA" id="ARBA00004477"/>
    </source>
</evidence>
<dbReference type="InterPro" id="IPR007594">
    <property type="entry name" value="RFT1"/>
</dbReference>
<accession>A0A6G1LBX4</accession>
<feature type="transmembrane region" description="Helical" evidence="10">
    <location>
        <begin position="15"/>
        <end position="32"/>
    </location>
</feature>
<name>A0A6G1LBX4_9PEZI</name>
<feature type="transmembrane region" description="Helical" evidence="10">
    <location>
        <begin position="177"/>
        <end position="198"/>
    </location>
</feature>
<comment type="similarity">
    <text evidence="3 10">Belongs to the RFT1 family.</text>
</comment>
<dbReference type="GO" id="GO:0005789">
    <property type="term" value="C:endoplasmic reticulum membrane"/>
    <property type="evidence" value="ECO:0007669"/>
    <property type="project" value="UniProtKB-SubCell"/>
</dbReference>
<keyword evidence="12" id="KW-1185">Reference proteome</keyword>
<proteinExistence type="inferred from homology"/>
<dbReference type="GO" id="GO:0034203">
    <property type="term" value="P:glycolipid translocation"/>
    <property type="evidence" value="ECO:0007669"/>
    <property type="project" value="TreeGrafter"/>
</dbReference>
<feature type="transmembrane region" description="Helical" evidence="10">
    <location>
        <begin position="44"/>
        <end position="63"/>
    </location>
</feature>
<feature type="transmembrane region" description="Helical" evidence="10">
    <location>
        <begin position="83"/>
        <end position="104"/>
    </location>
</feature>
<organism evidence="11 12">
    <name type="scientific">Teratosphaeria nubilosa</name>
    <dbReference type="NCBI Taxonomy" id="161662"/>
    <lineage>
        <taxon>Eukaryota</taxon>
        <taxon>Fungi</taxon>
        <taxon>Dikarya</taxon>
        <taxon>Ascomycota</taxon>
        <taxon>Pezizomycotina</taxon>
        <taxon>Dothideomycetes</taxon>
        <taxon>Dothideomycetidae</taxon>
        <taxon>Mycosphaerellales</taxon>
        <taxon>Teratosphaeriaceae</taxon>
        <taxon>Teratosphaeria</taxon>
    </lineage>
</organism>
<dbReference type="AlphaFoldDB" id="A0A6G1LBX4"/>
<dbReference type="PANTHER" id="PTHR13117">
    <property type="entry name" value="ENDOPLASMIC RETICULUM MULTISPAN TRANSMEMBRANE PROTEIN-RELATED"/>
    <property type="match status" value="1"/>
</dbReference>
<feature type="transmembrane region" description="Helical" evidence="10">
    <location>
        <begin position="219"/>
        <end position="242"/>
    </location>
</feature>
<gene>
    <name evidence="11" type="ORF">EJ03DRAFT_326564</name>
</gene>
<keyword evidence="4 10" id="KW-0812">Transmembrane</keyword>
<keyword evidence="6 10" id="KW-1133">Transmembrane helix</keyword>
<comment type="pathway">
    <text evidence="2">Protein modification; protein glycosylation.</text>
</comment>
<dbReference type="GO" id="GO:0006488">
    <property type="term" value="P:dolichol-linked oligosaccharide biosynthetic process"/>
    <property type="evidence" value="ECO:0007669"/>
    <property type="project" value="InterPro"/>
</dbReference>
<comment type="subcellular location">
    <subcellularLocation>
        <location evidence="1 10">Endoplasmic reticulum membrane</location>
        <topology evidence="1 10">Multi-pass membrane protein</topology>
    </subcellularLocation>
</comment>
<comment type="caution">
    <text evidence="10">Lacks conserved residue(s) required for the propagation of feature annotation.</text>
</comment>
<keyword evidence="7 10" id="KW-0472">Membrane</keyword>
<evidence type="ECO:0000256" key="6">
    <source>
        <dbReference type="ARBA" id="ARBA00022989"/>
    </source>
</evidence>
<evidence type="ECO:0000256" key="5">
    <source>
        <dbReference type="ARBA" id="ARBA00022824"/>
    </source>
</evidence>